<protein>
    <submittedName>
        <fullName evidence="1">Uncharacterized protein</fullName>
    </submittedName>
</protein>
<reference evidence="1" key="1">
    <citation type="submission" date="2018-02" db="EMBL/GenBank/DDBJ databases">
        <title>Rhizophora mucronata_Transcriptome.</title>
        <authorList>
            <person name="Meera S.P."/>
            <person name="Sreeshan A."/>
            <person name="Augustine A."/>
        </authorList>
    </citation>
    <scope>NUCLEOTIDE SEQUENCE</scope>
    <source>
        <tissue evidence="1">Leaf</tissue>
    </source>
</reference>
<evidence type="ECO:0000313" key="1">
    <source>
        <dbReference type="EMBL" id="MBX56331.1"/>
    </source>
</evidence>
<name>A0A2P2PNS6_RHIMU</name>
<accession>A0A2P2PNS6</accession>
<sequence>MDHKTHSHALQRKCFKIDITLLVKALEEQKGKTKFTFPKP</sequence>
<dbReference type="AlphaFoldDB" id="A0A2P2PNS6"/>
<dbReference type="EMBL" id="GGEC01075847">
    <property type="protein sequence ID" value="MBX56331.1"/>
    <property type="molecule type" value="Transcribed_RNA"/>
</dbReference>
<organism evidence="1">
    <name type="scientific">Rhizophora mucronata</name>
    <name type="common">Asiatic mangrove</name>
    <dbReference type="NCBI Taxonomy" id="61149"/>
    <lineage>
        <taxon>Eukaryota</taxon>
        <taxon>Viridiplantae</taxon>
        <taxon>Streptophyta</taxon>
        <taxon>Embryophyta</taxon>
        <taxon>Tracheophyta</taxon>
        <taxon>Spermatophyta</taxon>
        <taxon>Magnoliopsida</taxon>
        <taxon>eudicotyledons</taxon>
        <taxon>Gunneridae</taxon>
        <taxon>Pentapetalae</taxon>
        <taxon>rosids</taxon>
        <taxon>fabids</taxon>
        <taxon>Malpighiales</taxon>
        <taxon>Rhizophoraceae</taxon>
        <taxon>Rhizophora</taxon>
    </lineage>
</organism>
<proteinExistence type="predicted"/>